<dbReference type="EMBL" id="SMTN01000004">
    <property type="protein sequence ID" value="TDK05249.1"/>
    <property type="molecule type" value="Genomic_DNA"/>
</dbReference>
<dbReference type="AntiFam" id="ANF00070">
    <property type="entry name" value="Spurious family"/>
</dbReference>
<sequence>MRLEIHRACTGKDCNPQPANCLKDHNVLRHCCVGDRSDKIGHSANVLF</sequence>
<evidence type="ECO:0000313" key="7">
    <source>
        <dbReference type="Proteomes" id="UP000272440"/>
    </source>
</evidence>
<dbReference type="EMBL" id="MPYG04000106">
    <property type="protein sequence ID" value="ROG95860.1"/>
    <property type="molecule type" value="Genomic_DNA"/>
</dbReference>
<gene>
    <name evidence="3" type="ORF">BL124_00014425</name>
    <name evidence="1" type="ORF">DM078_09140</name>
    <name evidence="2" type="ORF">DW286_13655</name>
    <name evidence="6" type="ORF">E1814_06540</name>
    <name evidence="5" type="ORF">EAO17_24425</name>
    <name evidence="4" type="ORF">EAO28_04255</name>
</gene>
<evidence type="ECO:0000313" key="1">
    <source>
        <dbReference type="EMBL" id="RBZ24159.1"/>
    </source>
</evidence>
<reference evidence="2" key="1">
    <citation type="submission" date="2018-07" db="EMBL/GenBank/DDBJ databases">
        <title>Draft genome sequence of Klebsiella pneumoniae K293.</title>
        <authorList>
            <person name="He F."/>
        </authorList>
    </citation>
    <scope>NUCLEOTIDE SEQUENCE</scope>
    <source>
        <strain evidence="2">K293</strain>
    </source>
</reference>
<reference evidence="7 8" key="6">
    <citation type="journal article" date="2019" name="Antimicrob. Agents Chemother.">
        <title>Applying Rapid Whole Genome Sequencing to Predict Phenotypic Antimicrobial Susceptibility Testing Results Among Carbapenem-Resistant Klebsiella pneumoniae Clinical Isolates.</title>
        <authorList>
            <person name="Tamma P.D."/>
            <person name="Fan Y."/>
            <person name="Bergman Y."/>
            <person name="Pertea G."/>
            <person name="Kazmi A."/>
            <person name="Lewis S."/>
            <person name="Carroll K.C."/>
            <person name="Schatz M.C."/>
            <person name="Timp W."/>
            <person name="Simner P.J."/>
        </authorList>
    </citation>
    <scope>NUCLEOTIDE SEQUENCE [LARGE SCALE GENOMIC DNA]</scope>
    <source>
        <strain evidence="5 8">KLPN_104</strain>
        <strain evidence="4 7">KLPN_33</strain>
    </source>
</reference>
<evidence type="ECO:0000313" key="3">
    <source>
        <dbReference type="EMBL" id="ROG95860.1"/>
    </source>
</evidence>
<dbReference type="EMBL" id="RCZY01000002">
    <property type="protein sequence ID" value="RRE44166.1"/>
    <property type="molecule type" value="Genomic_DNA"/>
</dbReference>
<dbReference type="EMBL" id="RDAM01000001">
    <property type="protein sequence ID" value="RRF09845.1"/>
    <property type="molecule type" value="Genomic_DNA"/>
</dbReference>
<reference evidence="6 10" key="7">
    <citation type="submission" date="2019-03" db="EMBL/GenBank/DDBJ databases">
        <title>Multidrug-Resistant Klebsiella pneumoniae Clinical Bloodstream Isolates in Shanghai, China.</title>
        <authorList>
            <person name="Wang S."/>
        </authorList>
    </citation>
    <scope>NUCLEOTIDE SEQUENCE [LARGE SCALE GENOMIC DNA]</scope>
    <source>
        <strain evidence="6 10">RJ1071</strain>
    </source>
</reference>
<dbReference type="Proteomes" id="UP000272440">
    <property type="component" value="Unassembled WGS sequence"/>
</dbReference>
<reference evidence="1" key="3">
    <citation type="submission" date="2018-08" db="EMBL/GenBank/DDBJ databases">
        <title>Klebsiella pneumoniae genome sequencing and assembly.</title>
        <authorList>
            <person name="Martins R.C.R."/>
            <person name="Perdigao-Neto L.V."/>
            <person name="Costa S.F."/>
            <person name="Levin A.S.S."/>
        </authorList>
    </citation>
    <scope>NUCLEOTIDE SEQUENCE</scope>
    <source>
        <strain evidence="1">BC_5001</strain>
    </source>
</reference>
<comment type="caution">
    <text evidence="3">The sequence shown here is derived from an EMBL/GenBank/DDBJ whole genome shotgun (WGS) entry which is preliminary data.</text>
</comment>
<name>A0A2U0MC95_KLEPN</name>
<dbReference type="Proteomes" id="UP000253559">
    <property type="component" value="Unassembled WGS sequence"/>
</dbReference>
<evidence type="ECO:0000313" key="10">
    <source>
        <dbReference type="Proteomes" id="UP000294951"/>
    </source>
</evidence>
<dbReference type="Proteomes" id="UP000283322">
    <property type="component" value="Unassembled WGS sequence"/>
</dbReference>
<reference evidence="1" key="2">
    <citation type="submission" date="2018-07" db="EMBL/GenBank/DDBJ databases">
        <authorList>
            <person name="Martins R.C."/>
            <person name="Perdigao-Neto L.V."/>
            <person name="Costa S.F."/>
            <person name="Levin A.S.S."/>
        </authorList>
    </citation>
    <scope>NUCLEOTIDE SEQUENCE</scope>
    <source>
        <strain evidence="1">BC_5001</strain>
    </source>
</reference>
<dbReference type="Proteomes" id="UP000254657">
    <property type="component" value="Unassembled WGS sequence"/>
</dbReference>
<evidence type="ECO:0000313" key="6">
    <source>
        <dbReference type="EMBL" id="TDK05249.1"/>
    </source>
</evidence>
<evidence type="ECO:0000313" key="4">
    <source>
        <dbReference type="EMBL" id="RRE44166.1"/>
    </source>
</evidence>
<dbReference type="EMBL" id="QOHW01000005">
    <property type="protein sequence ID" value="RBZ24159.1"/>
    <property type="molecule type" value="Genomic_DNA"/>
</dbReference>
<dbReference type="EMBL" id="QRCF01000012">
    <property type="protein sequence ID" value="RDT91833.1"/>
    <property type="molecule type" value="Genomic_DNA"/>
</dbReference>
<dbReference type="Proteomes" id="UP000294951">
    <property type="component" value="Unassembled WGS sequence"/>
</dbReference>
<accession>A0A2U0MC95</accession>
<proteinExistence type="predicted"/>
<evidence type="ECO:0000313" key="5">
    <source>
        <dbReference type="EMBL" id="RRF09845.1"/>
    </source>
</evidence>
<dbReference type="AlphaFoldDB" id="A0A2U0MC95"/>
<organism evidence="3 9">
    <name type="scientific">Klebsiella pneumoniae</name>
    <dbReference type="NCBI Taxonomy" id="573"/>
    <lineage>
        <taxon>Bacteria</taxon>
        <taxon>Pseudomonadati</taxon>
        <taxon>Pseudomonadota</taxon>
        <taxon>Gammaproteobacteria</taxon>
        <taxon>Enterobacterales</taxon>
        <taxon>Enterobacteriaceae</taxon>
        <taxon>Klebsiella/Raoultella group</taxon>
        <taxon>Klebsiella</taxon>
        <taxon>Klebsiella pneumoniae complex</taxon>
    </lineage>
</organism>
<reference evidence="5" key="5">
    <citation type="submission" date="2018-10" db="EMBL/GenBank/DDBJ databases">
        <authorList>
            <person name="Fan Y."/>
            <person name="Timp W."/>
            <person name="Bergman Y."/>
            <person name="Tamma P."/>
            <person name="Simner P."/>
        </authorList>
    </citation>
    <scope>NUCLEOTIDE SEQUENCE</scope>
    <source>
        <strain evidence="5">KLPN_104</strain>
    </source>
</reference>
<protein>
    <submittedName>
        <fullName evidence="3">DUF2655 domain-containing protein</fullName>
    </submittedName>
</protein>
<evidence type="ECO:0000313" key="2">
    <source>
        <dbReference type="EMBL" id="RDT91833.1"/>
    </source>
</evidence>
<reference evidence="3 9" key="4">
    <citation type="submission" date="2018-10" db="EMBL/GenBank/DDBJ databases">
        <authorList>
            <person name="Vanduin D."/>
            <person name="Fouts D."/>
            <person name="Wright M."/>
            <person name="Sutton G."/>
            <person name="Nguyen K."/>
            <person name="Kreiswirth B."/>
            <person name="Chen L."/>
            <person name="Rojas L."/>
            <person name="Hujer A."/>
            <person name="Hujer K."/>
            <person name="Bonomo R."/>
            <person name="Adams M."/>
        </authorList>
    </citation>
    <scope>NUCLEOTIDE SEQUENCE [LARGE SCALE GENOMIC DNA]</scope>
    <source>
        <strain evidence="3 9">CRK0165</strain>
    </source>
</reference>
<dbReference type="Proteomes" id="UP000275975">
    <property type="component" value="Unassembled WGS sequence"/>
</dbReference>
<evidence type="ECO:0000313" key="8">
    <source>
        <dbReference type="Proteomes" id="UP000275975"/>
    </source>
</evidence>
<evidence type="ECO:0000313" key="9">
    <source>
        <dbReference type="Proteomes" id="UP000283322"/>
    </source>
</evidence>